<name>A0A507QZZ2_MONPU</name>
<proteinExistence type="predicted"/>
<evidence type="ECO:0000256" key="2">
    <source>
        <dbReference type="SAM" id="MobiDB-lite"/>
    </source>
</evidence>
<feature type="region of interest" description="Disordered" evidence="2">
    <location>
        <begin position="825"/>
        <end position="853"/>
    </location>
</feature>
<dbReference type="PANTHER" id="PTHR43092">
    <property type="entry name" value="L-CYSTEINE DESULFHYDRASE"/>
    <property type="match status" value="1"/>
</dbReference>
<keyword evidence="5" id="KW-1185">Reference proteome</keyword>
<feature type="region of interest" description="Disordered" evidence="2">
    <location>
        <begin position="128"/>
        <end position="174"/>
    </location>
</feature>
<feature type="region of interest" description="Disordered" evidence="2">
    <location>
        <begin position="346"/>
        <end position="365"/>
    </location>
</feature>
<feature type="compositionally biased region" description="Polar residues" evidence="2">
    <location>
        <begin position="1246"/>
        <end position="1261"/>
    </location>
</feature>
<dbReference type="SMART" id="SM00444">
    <property type="entry name" value="GYF"/>
    <property type="match status" value="1"/>
</dbReference>
<dbReference type="InterPro" id="IPR000192">
    <property type="entry name" value="Aminotrans_V_dom"/>
</dbReference>
<feature type="compositionally biased region" description="Basic and acidic residues" evidence="2">
    <location>
        <begin position="272"/>
        <end position="298"/>
    </location>
</feature>
<dbReference type="PANTHER" id="PTHR43092:SF2">
    <property type="entry name" value="HERCYNYLCYSTEINE SULFOXIDE LYASE"/>
    <property type="match status" value="1"/>
</dbReference>
<feature type="compositionally biased region" description="Pro residues" evidence="2">
    <location>
        <begin position="1151"/>
        <end position="1163"/>
    </location>
</feature>
<feature type="region of interest" description="Disordered" evidence="2">
    <location>
        <begin position="1"/>
        <end position="93"/>
    </location>
</feature>
<feature type="compositionally biased region" description="Low complexity" evidence="2">
    <location>
        <begin position="56"/>
        <end position="67"/>
    </location>
</feature>
<organism evidence="4 5">
    <name type="scientific">Monascus purpureus</name>
    <name type="common">Red mold</name>
    <name type="synonym">Monascus anka</name>
    <dbReference type="NCBI Taxonomy" id="5098"/>
    <lineage>
        <taxon>Eukaryota</taxon>
        <taxon>Fungi</taxon>
        <taxon>Dikarya</taxon>
        <taxon>Ascomycota</taxon>
        <taxon>Pezizomycotina</taxon>
        <taxon>Eurotiomycetes</taxon>
        <taxon>Eurotiomycetidae</taxon>
        <taxon>Eurotiales</taxon>
        <taxon>Aspergillaceae</taxon>
        <taxon>Monascus</taxon>
    </lineage>
</organism>
<dbReference type="SUPFAM" id="SSF55277">
    <property type="entry name" value="GYF domain"/>
    <property type="match status" value="1"/>
</dbReference>
<dbReference type="SUPFAM" id="SSF53383">
    <property type="entry name" value="PLP-dependent transferases"/>
    <property type="match status" value="1"/>
</dbReference>
<dbReference type="InterPro" id="IPR015424">
    <property type="entry name" value="PyrdxlP-dep_Trfase"/>
</dbReference>
<gene>
    <name evidence="4" type="ORF">MPDQ_005733</name>
</gene>
<dbReference type="EMBL" id="VIFY01000042">
    <property type="protein sequence ID" value="TQB73531.1"/>
    <property type="molecule type" value="Genomic_DNA"/>
</dbReference>
<dbReference type="Gene3D" id="3.40.640.10">
    <property type="entry name" value="Type I PLP-dependent aspartate aminotransferase-like (Major domain)"/>
    <property type="match status" value="1"/>
</dbReference>
<evidence type="ECO:0000259" key="3">
    <source>
        <dbReference type="PROSITE" id="PS50829"/>
    </source>
</evidence>
<accession>A0A507QZZ2</accession>
<feature type="compositionally biased region" description="Basic and acidic residues" evidence="2">
    <location>
        <begin position="399"/>
        <end position="409"/>
    </location>
</feature>
<dbReference type="STRING" id="5098.A0A507QZZ2"/>
<feature type="region of interest" description="Disordered" evidence="2">
    <location>
        <begin position="186"/>
        <end position="335"/>
    </location>
</feature>
<comment type="caution">
    <text evidence="4">The sequence shown here is derived from an EMBL/GenBank/DDBJ whole genome shotgun (WGS) entry which is preliminary data.</text>
</comment>
<feature type="compositionally biased region" description="Low complexity" evidence="2">
    <location>
        <begin position="826"/>
        <end position="838"/>
    </location>
</feature>
<reference evidence="4 5" key="1">
    <citation type="submission" date="2019-06" db="EMBL/GenBank/DDBJ databases">
        <title>Wine fermentation using esterase from Monascus purpureus.</title>
        <authorList>
            <person name="Geng C."/>
            <person name="Zhang Y."/>
        </authorList>
    </citation>
    <scope>NUCLEOTIDE SEQUENCE [LARGE SCALE GENOMIC DNA]</scope>
    <source>
        <strain evidence="4">HQ1</strain>
    </source>
</reference>
<feature type="region of interest" description="Disordered" evidence="2">
    <location>
        <begin position="476"/>
        <end position="603"/>
    </location>
</feature>
<feature type="compositionally biased region" description="Polar residues" evidence="2">
    <location>
        <begin position="73"/>
        <end position="87"/>
    </location>
</feature>
<feature type="region of interest" description="Disordered" evidence="2">
    <location>
        <begin position="661"/>
        <end position="745"/>
    </location>
</feature>
<protein>
    <recommendedName>
        <fullName evidence="3">GYF domain-containing protein</fullName>
    </recommendedName>
</protein>
<feature type="compositionally biased region" description="Polar residues" evidence="2">
    <location>
        <begin position="681"/>
        <end position="705"/>
    </location>
</feature>
<feature type="compositionally biased region" description="Gly residues" evidence="2">
    <location>
        <begin position="571"/>
        <end position="585"/>
    </location>
</feature>
<feature type="compositionally biased region" description="Polar residues" evidence="2">
    <location>
        <begin position="1181"/>
        <end position="1196"/>
    </location>
</feature>
<feature type="region of interest" description="Disordered" evidence="2">
    <location>
        <begin position="1064"/>
        <end position="1210"/>
    </location>
</feature>
<dbReference type="InterPro" id="IPR035445">
    <property type="entry name" value="GYF-like_dom_sf"/>
</dbReference>
<feature type="compositionally biased region" description="Low complexity" evidence="2">
    <location>
        <begin position="323"/>
        <end position="335"/>
    </location>
</feature>
<evidence type="ECO:0000313" key="5">
    <source>
        <dbReference type="Proteomes" id="UP000319663"/>
    </source>
</evidence>
<feature type="compositionally biased region" description="Polar residues" evidence="2">
    <location>
        <begin position="1"/>
        <end position="23"/>
    </location>
</feature>
<feature type="compositionally biased region" description="Low complexity" evidence="2">
    <location>
        <begin position="1108"/>
        <end position="1124"/>
    </location>
</feature>
<dbReference type="Proteomes" id="UP000319663">
    <property type="component" value="Unassembled WGS sequence"/>
</dbReference>
<dbReference type="PROSITE" id="PS50829">
    <property type="entry name" value="GYF"/>
    <property type="match status" value="1"/>
</dbReference>
<dbReference type="Pfam" id="PF02213">
    <property type="entry name" value="GYF"/>
    <property type="match status" value="1"/>
</dbReference>
<dbReference type="Gene3D" id="3.30.1490.40">
    <property type="match status" value="1"/>
</dbReference>
<feature type="compositionally biased region" description="Polar residues" evidence="2">
    <location>
        <begin position="723"/>
        <end position="745"/>
    </location>
</feature>
<keyword evidence="1" id="KW-0663">Pyridoxal phosphate</keyword>
<feature type="compositionally biased region" description="Basic and acidic residues" evidence="2">
    <location>
        <begin position="1125"/>
        <end position="1135"/>
    </location>
</feature>
<dbReference type="CDD" id="cd00072">
    <property type="entry name" value="GYF"/>
    <property type="match status" value="1"/>
</dbReference>
<evidence type="ECO:0000313" key="4">
    <source>
        <dbReference type="EMBL" id="TQB73531.1"/>
    </source>
</evidence>
<feature type="compositionally biased region" description="Low complexity" evidence="2">
    <location>
        <begin position="1262"/>
        <end position="1274"/>
    </location>
</feature>
<feature type="compositionally biased region" description="Polar residues" evidence="2">
    <location>
        <begin position="214"/>
        <end position="228"/>
    </location>
</feature>
<feature type="compositionally biased region" description="Polar residues" evidence="2">
    <location>
        <begin position="1079"/>
        <end position="1100"/>
    </location>
</feature>
<dbReference type="Pfam" id="PF00266">
    <property type="entry name" value="Aminotran_5"/>
    <property type="match status" value="1"/>
</dbReference>
<feature type="compositionally biased region" description="Polar residues" evidence="2">
    <location>
        <begin position="246"/>
        <end position="256"/>
    </location>
</feature>
<dbReference type="InterPro" id="IPR015421">
    <property type="entry name" value="PyrdxlP-dep_Trfase_major"/>
</dbReference>
<sequence>MPTPLPSSFASAAAGNTQDSSTRAAGGEWPRIRKNGATQTFRRPSLATNPSHNRDTSQATSTPTTSAYVPPHASSNYQSSGTRNGAASESRYSKEQLLELYKTLRESGTLGRNLADYFVADWDPHVATPTANGAWGKRDDQRNNHPHPHHKDNHSGPEVCWDHGGQMEPLGLTGMTDDEKELFSVSVNSPLKPPPTNISKENPSGGVAGRKASFSHSQNHLNTFNSSPGAGRPTPRRRETGDSAANAMSPTTSSSRFSRDDPISSTPSLLRRKTDIRDASSNPKQDDRDKDISSREGGTDTASPFGSLKRSITNPLNTGLTGPSSPWQSASQSASFSPMGAFGAFSFGPNTSQTPTSEKKAGFGSLRGESRFKGLLSKDSSEDIGASVKEKSSLSNLERLPEDGGDTRSRSPWGEPVKTRANRSETNPFSDELRSGSAALGGSQVVVPPSQSADPLGLSAFGRTATLTGFRELLQSHEGSRNPTPSHLQGHEPASPTNTNPYQSPHGDKTDVDDVDTDGSDIQQSHHPGISGLRDASGPFGSLQRIGSGVDLPSVDRSQTSSVGTNRGFPSLGGLGGLTSLGGSTGWPSNATVGTPSRERPPFSTGFGDPIFGSMADLQSPSLSTLGGGGLFSPHAGVTGTGSIGRSSKLGSLFPTAMQEQMQNDQARPDAGGLDDGTMQADPQQSDKQNQLGQPVSTPATQTPVSAVGSIPATLASSLDMPQPSQNPGHSISNMTSSSVPPAQQRTMVMPDRMRWIYRDPQGNIQGPWTGLEMHDWFKAGFFSPDLQIKKLEDPEFEPLAQLVRRIGNSREPFLVPQIGIPHGPDPAAAPWSGSSSGTAQPPFPGSFPSFGTTLTAEQQNALERRKQEEQYLMARQKEHLAQQQALMKQMQLQGLPHAIHPPQLQHHSSGHSLHSQPSFGSITSPGVYQPSPIQGPIQQPQSIPFLDATTPVRQTALPSALPQLGTDLMGGQDQLPALLERLNVGRADPFAFGSPSSPFATRQADSFLHSQQVTSILQDRTRLQKEQEQYDNTHADNIFDQQVREERLRQFHALRAQDGEFGMRNAEGLPSHPPTAPSQPSEQDMQTPEENVAQPSPASNEPALTLSQQVKKAASAQRQQQEQEQQKQRQKDTQDESVVTSKVDSGVPQAFPPAPSVSPLPAPAAQRNRQNVAESLAAGSRSQTQTPVEAPTTSIAPWAREPIEIPKGPSLKEIQEAEARSAAQREELAAAARRAQLLAEQERLSQAQAQTPGLPSTANWASAGTPTPTSSGSVWNNKGQGAGAGGPAKKTLAQIQKEEEARKQRMAAAAAASAAQNAATSPAPTTPTVKRYADLAGKAPAPAASPASANTGAWTTVGAGGKVKVPPAAPSGPRSSSGNVPVTAVATKPKAVVAPKATTAAAVSSSTPNPNRALEEFTKWAKLTLGKGLNSGINVDDFVQQLLLLPAEAEIISDSVYANSQTLDGRRFAEEFIRRRKLADKGIADPVSVSAFGDQNNSGGWSEVAKKGSYNAHKDEDNSNAAFKVVAPRKKGKRLLGMIKAIKPLAELRWEDPEVVMGQSPALLKNFSAIKVVNLVGSRTLNGETMTDEIADALNEIMKAIDSGCSFGTYPSPVRTALHKYQAETEARPDLFIRYTRPKLVDESRKAVARLLSVPTNECVLVHNATTGINTVLRNLTFQQGDVIVYFETIYGAIEKTIVSLTETTPLSARKVAGYDLSCIADHEELVERFLRTVRDARAEGLNVKIAVFDVMVSNPGVRFPFERLTEVCREEGILSVVDGAHGIGMVPLDLGRLNPDFFTSNCHKWLYAPRGCAVLYVPVRNQHLIRTTIPTSWGFIPSPSSAETPASTLPQDKNKSAFETLFEFVATSDDTPYVCIPEAIKFRNEVCGGDERIFEYLERLANSGADIVASALGTEVMQERNLKPGEVSKLRRCAMTTVRLPLVLAREDGSSMYPSPYKPFKKDELPSIISWMETRMTEKYGTFVPVFLHGSALWTRLSAQIYLENSDFEWLAGVLKELCETVGKREVDLK</sequence>
<feature type="compositionally biased region" description="Polar residues" evidence="2">
    <location>
        <begin position="300"/>
        <end position="322"/>
    </location>
</feature>
<feature type="domain" description="GYF" evidence="3">
    <location>
        <begin position="753"/>
        <end position="808"/>
    </location>
</feature>
<dbReference type="InterPro" id="IPR003169">
    <property type="entry name" value="GYF"/>
</dbReference>
<feature type="region of interest" description="Disordered" evidence="2">
    <location>
        <begin position="377"/>
        <end position="436"/>
    </location>
</feature>
<feature type="region of interest" description="Disordered" evidence="2">
    <location>
        <begin position="1242"/>
        <end position="1292"/>
    </location>
</feature>
<evidence type="ECO:0000256" key="1">
    <source>
        <dbReference type="ARBA" id="ARBA00022898"/>
    </source>
</evidence>
<feature type="compositionally biased region" description="Polar residues" evidence="2">
    <location>
        <begin position="36"/>
        <end position="51"/>
    </location>
</feature>
<feature type="compositionally biased region" description="Polar residues" evidence="2">
    <location>
        <begin position="556"/>
        <end position="565"/>
    </location>
</feature>